<proteinExistence type="predicted"/>
<dbReference type="InterPro" id="IPR013785">
    <property type="entry name" value="Aldolase_TIM"/>
</dbReference>
<dbReference type="EMBL" id="RCZG01000012">
    <property type="protein sequence ID" value="TPG31389.1"/>
    <property type="molecule type" value="Genomic_DNA"/>
</dbReference>
<dbReference type="SUPFAM" id="SSF51395">
    <property type="entry name" value="FMN-linked oxidoreductases"/>
    <property type="match status" value="1"/>
</dbReference>
<comment type="caution">
    <text evidence="1">The sequence shown here is derived from an EMBL/GenBank/DDBJ whole genome shotgun (WGS) entry which is preliminary data.</text>
</comment>
<dbReference type="OrthoDB" id="3169239at2"/>
<organism evidence="1 2">
    <name type="scientific">Mycolicibacterium hodleri</name>
    <dbReference type="NCBI Taxonomy" id="49897"/>
    <lineage>
        <taxon>Bacteria</taxon>
        <taxon>Bacillati</taxon>
        <taxon>Actinomycetota</taxon>
        <taxon>Actinomycetes</taxon>
        <taxon>Mycobacteriales</taxon>
        <taxon>Mycobacteriaceae</taxon>
        <taxon>Mycolicibacterium</taxon>
    </lineage>
</organism>
<keyword evidence="2" id="KW-1185">Reference proteome</keyword>
<evidence type="ECO:0000313" key="2">
    <source>
        <dbReference type="Proteomes" id="UP000320095"/>
    </source>
</evidence>
<accession>A0A502E357</accession>
<protein>
    <recommendedName>
        <fullName evidence="3">Oxidoreductase</fullName>
    </recommendedName>
</protein>
<dbReference type="Proteomes" id="UP000320095">
    <property type="component" value="Unassembled WGS sequence"/>
</dbReference>
<reference evidence="1 2" key="1">
    <citation type="journal article" date="2019" name="Environ. Microbiol.">
        <title>Species interactions and distinct microbial communities in high Arctic permafrost affected cryosols are associated with the CH4 and CO2 gas fluxes.</title>
        <authorList>
            <person name="Altshuler I."/>
            <person name="Hamel J."/>
            <person name="Turney S."/>
            <person name="Magnuson E."/>
            <person name="Levesque R."/>
            <person name="Greer C."/>
            <person name="Whyte L.G."/>
        </authorList>
    </citation>
    <scope>NUCLEOTIDE SEQUENCE [LARGE SCALE GENOMIC DNA]</scope>
    <source>
        <strain evidence="1 2">S5.20</strain>
    </source>
</reference>
<dbReference type="Gene3D" id="3.20.20.70">
    <property type="entry name" value="Aldolase class I"/>
    <property type="match status" value="1"/>
</dbReference>
<name>A0A502E357_9MYCO</name>
<gene>
    <name evidence="1" type="ORF">EAH80_23060</name>
</gene>
<evidence type="ECO:0008006" key="3">
    <source>
        <dbReference type="Google" id="ProtNLM"/>
    </source>
</evidence>
<evidence type="ECO:0000313" key="1">
    <source>
        <dbReference type="EMBL" id="TPG31389.1"/>
    </source>
</evidence>
<dbReference type="AlphaFoldDB" id="A0A502E357"/>
<sequence>MTGVPVIAVGSVGLDTAFLSKGTRLVIAPASADAVVAQFEAGEFDVIAVGRALLADPGWVNLLRDDTLDGFNGYDVQSALSTLH</sequence>